<protein>
    <submittedName>
        <fullName evidence="2">Uncharacterized protein</fullName>
    </submittedName>
</protein>
<organism evidence="2 3">
    <name type="scientific">Streptomyces griseorubiginosus</name>
    <dbReference type="NCBI Taxonomy" id="67304"/>
    <lineage>
        <taxon>Bacteria</taxon>
        <taxon>Bacillati</taxon>
        <taxon>Actinomycetota</taxon>
        <taxon>Actinomycetes</taxon>
        <taxon>Kitasatosporales</taxon>
        <taxon>Streptomycetaceae</taxon>
        <taxon>Streptomyces</taxon>
    </lineage>
</organism>
<feature type="region of interest" description="Disordered" evidence="1">
    <location>
        <begin position="163"/>
        <end position="201"/>
    </location>
</feature>
<name>A0A101RUF0_9ACTN</name>
<gene>
    <name evidence="2" type="ORF">AQJ54_32955</name>
</gene>
<evidence type="ECO:0000256" key="1">
    <source>
        <dbReference type="SAM" id="MobiDB-lite"/>
    </source>
</evidence>
<comment type="caution">
    <text evidence="2">The sequence shown here is derived from an EMBL/GenBank/DDBJ whole genome shotgun (WGS) entry which is preliminary data.</text>
</comment>
<feature type="compositionally biased region" description="Basic and acidic residues" evidence="1">
    <location>
        <begin position="165"/>
        <end position="180"/>
    </location>
</feature>
<dbReference type="EMBL" id="LMWV01000026">
    <property type="protein sequence ID" value="KUN61938.1"/>
    <property type="molecule type" value="Genomic_DNA"/>
</dbReference>
<dbReference type="Proteomes" id="UP000054375">
    <property type="component" value="Unassembled WGS sequence"/>
</dbReference>
<feature type="region of interest" description="Disordered" evidence="1">
    <location>
        <begin position="127"/>
        <end position="148"/>
    </location>
</feature>
<accession>A0A101RUF0</accession>
<keyword evidence="3" id="KW-1185">Reference proteome</keyword>
<evidence type="ECO:0000313" key="3">
    <source>
        <dbReference type="Proteomes" id="UP000054375"/>
    </source>
</evidence>
<evidence type="ECO:0000313" key="2">
    <source>
        <dbReference type="EMBL" id="KUN61938.1"/>
    </source>
</evidence>
<sequence length="296" mass="31352">MVEDLDRVVLGAGLREELPGGGEGLAGARGGAEAGLRVRLEEGGHDLPERFGNALGRARSAVGGEVLDECLGVGLGALQEVQRDQANGEQVGGEVRFGAQHLLGGEIARRAHDQVGLGQPWLAQPHRDAEVGQPQPRPPGTGGLEQDVGRLDVPVDHALGMHRGQPREELVEERADERRRQGAVVPDQMDQRAAGDQVHGEQDLVVVRGPAGRRENMGVVDPQSLLADEAQQGVRVALEQDLRCHIAAAPVVPGTPDGTHASASDRIGQFVPAREHLTHDCASLLPLRLSPLPAPR</sequence>
<proteinExistence type="predicted"/>
<reference evidence="2 3" key="1">
    <citation type="submission" date="2015-10" db="EMBL/GenBank/DDBJ databases">
        <title>Draft genome sequence of Streptomyces griseorubiginosus DSM 40469, type strain for the species Streptomyces griseorubiginosus.</title>
        <authorList>
            <person name="Ruckert C."/>
            <person name="Winkler A."/>
            <person name="Kalinowski J."/>
            <person name="Kampfer P."/>
            <person name="Glaeser S."/>
        </authorList>
    </citation>
    <scope>NUCLEOTIDE SEQUENCE [LARGE SCALE GENOMIC DNA]</scope>
    <source>
        <strain evidence="2 3">DSM 40469</strain>
    </source>
</reference>
<dbReference type="AlphaFoldDB" id="A0A101RUF0"/>
<dbReference type="AntiFam" id="ANF00226">
    <property type="entry name" value="Shadow ORF (opposite pknB)"/>
</dbReference>